<protein>
    <submittedName>
        <fullName evidence="4">Putative depolymerase</fullName>
    </submittedName>
</protein>
<dbReference type="EMBL" id="CP001349">
    <property type="protein sequence ID" value="ACL59724.1"/>
    <property type="molecule type" value="Genomic_DNA"/>
</dbReference>
<name>B8IH32_METNO</name>
<keyword evidence="1 3" id="KW-0732">Signal</keyword>
<dbReference type="AlphaFoldDB" id="B8IH32"/>
<keyword evidence="2" id="KW-0378">Hydrolase</keyword>
<feature type="signal peptide" evidence="3">
    <location>
        <begin position="1"/>
        <end position="26"/>
    </location>
</feature>
<dbReference type="HOGENOM" id="CLU_042524_0_0_5"/>
<evidence type="ECO:0000256" key="3">
    <source>
        <dbReference type="SAM" id="SignalP"/>
    </source>
</evidence>
<dbReference type="OrthoDB" id="505233at2"/>
<evidence type="ECO:0000256" key="1">
    <source>
        <dbReference type="ARBA" id="ARBA00022729"/>
    </source>
</evidence>
<keyword evidence="5" id="KW-1185">Reference proteome</keyword>
<sequence>MTPPSNRLRLSHLAAALCISATAAMADDGRGLKRGGDANQVSISGLSSGAAMAVQYAVAHSGSVTAVGTVAGPQWGCAEGSVSRAVNDCMCGRSALAPTIDTARQLAADGAIDSLVSGKPRSLRQSWVFQSPADETVTSRSGEANAAFLAAFVGTTPEVDRGNAEDGSDRAGHGIIAPGSGNDACTFDGTESSFIRRCGTEDNAGKMLHALFGQSSPYDPAQRAADVPESELWTFDQQHIINRIKSSGTSVANDYYNFFLFGWPASSGRRRNLDMARTGYIYVPPSCRPAGSACRVHVALHGCKQDARTFALKAGYNNWAERYKAIIVYPAIAPGELVPGAVCRSPALDASLDAAWIEPNPNGCWDWWGYLDTSSNKGRYLTKEAPQIQVLEGIIAELTTPSTN</sequence>
<dbReference type="InterPro" id="IPR050955">
    <property type="entry name" value="Plant_Biomass_Hydrol_Est"/>
</dbReference>
<proteinExistence type="predicted"/>
<evidence type="ECO:0000313" key="4">
    <source>
        <dbReference type="EMBL" id="ACL59724.1"/>
    </source>
</evidence>
<evidence type="ECO:0000313" key="5">
    <source>
        <dbReference type="Proteomes" id="UP000008207"/>
    </source>
</evidence>
<feature type="chain" id="PRO_5002871626" evidence="3">
    <location>
        <begin position="27"/>
        <end position="404"/>
    </location>
</feature>
<dbReference type="GO" id="GO:0016787">
    <property type="term" value="F:hydrolase activity"/>
    <property type="evidence" value="ECO:0007669"/>
    <property type="project" value="UniProtKB-KW"/>
</dbReference>
<gene>
    <name evidence="4" type="ordered locus">Mnod_4864</name>
</gene>
<dbReference type="RefSeq" id="WP_015931354.1">
    <property type="nucleotide sequence ID" value="NC_011894.1"/>
</dbReference>
<accession>B8IH32</accession>
<dbReference type="InterPro" id="IPR029058">
    <property type="entry name" value="AB_hydrolase_fold"/>
</dbReference>
<reference evidence="4 5" key="1">
    <citation type="submission" date="2009-01" db="EMBL/GenBank/DDBJ databases">
        <title>Complete sequence of chromosome of Methylobacterium nodulans ORS 2060.</title>
        <authorList>
            <consortium name="US DOE Joint Genome Institute"/>
            <person name="Lucas S."/>
            <person name="Copeland A."/>
            <person name="Lapidus A."/>
            <person name="Glavina del Rio T."/>
            <person name="Dalin E."/>
            <person name="Tice H."/>
            <person name="Bruce D."/>
            <person name="Goodwin L."/>
            <person name="Pitluck S."/>
            <person name="Sims D."/>
            <person name="Brettin T."/>
            <person name="Detter J.C."/>
            <person name="Han C."/>
            <person name="Larimer F."/>
            <person name="Land M."/>
            <person name="Hauser L."/>
            <person name="Kyrpides N."/>
            <person name="Ivanova N."/>
            <person name="Marx C.J."/>
            <person name="Richardson P."/>
        </authorList>
    </citation>
    <scope>NUCLEOTIDE SEQUENCE [LARGE SCALE GENOMIC DNA]</scope>
    <source>
        <strain evidence="5">LMG 21967 / CNCM I-2342 / ORS 2060</strain>
    </source>
</reference>
<dbReference type="PANTHER" id="PTHR43037">
    <property type="entry name" value="UNNAMED PRODUCT-RELATED"/>
    <property type="match status" value="1"/>
</dbReference>
<dbReference type="SUPFAM" id="SSF53474">
    <property type="entry name" value="alpha/beta-Hydrolases"/>
    <property type="match status" value="1"/>
</dbReference>
<dbReference type="PANTHER" id="PTHR43037:SF5">
    <property type="entry name" value="FERULOYL ESTERASE"/>
    <property type="match status" value="1"/>
</dbReference>
<evidence type="ECO:0000256" key="2">
    <source>
        <dbReference type="ARBA" id="ARBA00022801"/>
    </source>
</evidence>
<dbReference type="Proteomes" id="UP000008207">
    <property type="component" value="Chromosome"/>
</dbReference>
<dbReference type="eggNOG" id="COG3509">
    <property type="taxonomic scope" value="Bacteria"/>
</dbReference>
<dbReference type="Gene3D" id="3.40.50.1820">
    <property type="entry name" value="alpha/beta hydrolase"/>
    <property type="match status" value="2"/>
</dbReference>
<dbReference type="KEGG" id="mno:Mnod_4864"/>
<organism evidence="4 5">
    <name type="scientific">Methylobacterium nodulans (strain LMG 21967 / CNCM I-2342 / ORS 2060)</name>
    <dbReference type="NCBI Taxonomy" id="460265"/>
    <lineage>
        <taxon>Bacteria</taxon>
        <taxon>Pseudomonadati</taxon>
        <taxon>Pseudomonadota</taxon>
        <taxon>Alphaproteobacteria</taxon>
        <taxon>Hyphomicrobiales</taxon>
        <taxon>Methylobacteriaceae</taxon>
        <taxon>Methylobacterium</taxon>
    </lineage>
</organism>